<feature type="compositionally biased region" description="Basic and acidic residues" evidence="1">
    <location>
        <begin position="167"/>
        <end position="181"/>
    </location>
</feature>
<dbReference type="EMBL" id="ABDG02000026">
    <property type="protein sequence ID" value="EHK42584.1"/>
    <property type="molecule type" value="Genomic_DNA"/>
</dbReference>
<comment type="caution">
    <text evidence="2">The sequence shown here is derived from an EMBL/GenBank/DDBJ whole genome shotgun (WGS) entry which is preliminary data.</text>
</comment>
<accession>G9P1T5</accession>
<dbReference type="KEGG" id="tatv:25775185"/>
<gene>
    <name evidence="2" type="ORF">TRIATDRAFT_131148</name>
</gene>
<dbReference type="AlphaFoldDB" id="G9P1T5"/>
<sequence length="388" mass="43906">MMNQTPPEHGLPATPDATGGDSPAKRRRLNPGPSSPTREARVVLNDDPAREDQRLLANAQLQALDVDAEVDGDNHPEIDLGLWYKLACRPYLLNFASKVPSYEVKRITQDAEAHQNWIKDDLLRTGRALLTLEFDARRLVQEQEQWRMAKGGLRNKLRNIFSKKSARQHDAPRGQQSRDDTGSVLSDGSGGSWGTANSKSSQTSESAMNDVEQSYTLLLRVIGQVCEKLAPSSILFGVVNLETKDLETAVRRLEDSLRSHQDNVRDIGFSDVGLALTKCHPRFEEGVLRKLEENKLRYRRNRYNKRVKIGDERVRRIEEHTAMLKIVADIGRQIDEIMAQGKAVFDEFCDKSLLFMDDIVHSAAQATSCRVDDVLYNDVLVRRRFPME</sequence>
<feature type="region of interest" description="Disordered" evidence="1">
    <location>
        <begin position="164"/>
        <end position="207"/>
    </location>
</feature>
<name>G9P1T5_HYPAI</name>
<evidence type="ECO:0000256" key="1">
    <source>
        <dbReference type="SAM" id="MobiDB-lite"/>
    </source>
</evidence>
<proteinExistence type="predicted"/>
<dbReference type="Proteomes" id="UP000005426">
    <property type="component" value="Unassembled WGS sequence"/>
</dbReference>
<evidence type="ECO:0000313" key="3">
    <source>
        <dbReference type="Proteomes" id="UP000005426"/>
    </source>
</evidence>
<feature type="region of interest" description="Disordered" evidence="1">
    <location>
        <begin position="1"/>
        <end position="48"/>
    </location>
</feature>
<keyword evidence="3" id="KW-1185">Reference proteome</keyword>
<dbReference type="OMA" id="REHEDTH"/>
<evidence type="ECO:0000313" key="2">
    <source>
        <dbReference type="EMBL" id="EHK42584.1"/>
    </source>
</evidence>
<protein>
    <submittedName>
        <fullName evidence="2">Uncharacterized protein</fullName>
    </submittedName>
</protein>
<dbReference type="HOGENOM" id="CLU_711859_0_0_1"/>
<reference evidence="2 3" key="1">
    <citation type="journal article" date="2011" name="Genome Biol.">
        <title>Comparative genome sequence analysis underscores mycoparasitism as the ancestral life style of Trichoderma.</title>
        <authorList>
            <person name="Kubicek C.P."/>
            <person name="Herrera-Estrella A."/>
            <person name="Seidl-Seiboth V."/>
            <person name="Martinez D.A."/>
            <person name="Druzhinina I.S."/>
            <person name="Thon M."/>
            <person name="Zeilinger S."/>
            <person name="Casas-Flores S."/>
            <person name="Horwitz B.A."/>
            <person name="Mukherjee P.K."/>
            <person name="Mukherjee M."/>
            <person name="Kredics L."/>
            <person name="Alcaraz L.D."/>
            <person name="Aerts A."/>
            <person name="Antal Z."/>
            <person name="Atanasova L."/>
            <person name="Cervantes-Badillo M.G."/>
            <person name="Challacombe J."/>
            <person name="Chertkov O."/>
            <person name="McCluskey K."/>
            <person name="Coulpier F."/>
            <person name="Deshpande N."/>
            <person name="von Doehren H."/>
            <person name="Ebbole D.J."/>
            <person name="Esquivel-Naranjo E.U."/>
            <person name="Fekete E."/>
            <person name="Flipphi M."/>
            <person name="Glaser F."/>
            <person name="Gomez-Rodriguez E.Y."/>
            <person name="Gruber S."/>
            <person name="Han C."/>
            <person name="Henrissat B."/>
            <person name="Hermosa R."/>
            <person name="Hernandez-Onate M."/>
            <person name="Karaffa L."/>
            <person name="Kosti I."/>
            <person name="Le Crom S."/>
            <person name="Lindquist E."/>
            <person name="Lucas S."/>
            <person name="Luebeck M."/>
            <person name="Luebeck P.S."/>
            <person name="Margeot A."/>
            <person name="Metz B."/>
            <person name="Misra M."/>
            <person name="Nevalainen H."/>
            <person name="Omann M."/>
            <person name="Packer N."/>
            <person name="Perrone G."/>
            <person name="Uresti-Rivera E.E."/>
            <person name="Salamov A."/>
            <person name="Schmoll M."/>
            <person name="Seiboth B."/>
            <person name="Shapiro H."/>
            <person name="Sukno S."/>
            <person name="Tamayo-Ramos J.A."/>
            <person name="Tisch D."/>
            <person name="Wiest A."/>
            <person name="Wilkinson H.H."/>
            <person name="Zhang M."/>
            <person name="Coutinho P.M."/>
            <person name="Kenerley C.M."/>
            <person name="Monte E."/>
            <person name="Baker S.E."/>
            <person name="Grigoriev I.V."/>
        </authorList>
    </citation>
    <scope>NUCLEOTIDE SEQUENCE [LARGE SCALE GENOMIC DNA]</scope>
    <source>
        <strain evidence="3">ATCC 20476 / IMI 206040</strain>
    </source>
</reference>
<feature type="compositionally biased region" description="Polar residues" evidence="1">
    <location>
        <begin position="194"/>
        <end position="207"/>
    </location>
</feature>
<dbReference type="OrthoDB" id="10323132at2759"/>
<dbReference type="GeneID" id="25775185"/>
<organism evidence="2 3">
    <name type="scientific">Hypocrea atroviridis (strain ATCC 20476 / IMI 206040)</name>
    <name type="common">Trichoderma atroviride</name>
    <dbReference type="NCBI Taxonomy" id="452589"/>
    <lineage>
        <taxon>Eukaryota</taxon>
        <taxon>Fungi</taxon>
        <taxon>Dikarya</taxon>
        <taxon>Ascomycota</taxon>
        <taxon>Pezizomycotina</taxon>
        <taxon>Sordariomycetes</taxon>
        <taxon>Hypocreomycetidae</taxon>
        <taxon>Hypocreales</taxon>
        <taxon>Hypocreaceae</taxon>
        <taxon>Trichoderma</taxon>
    </lineage>
</organism>